<evidence type="ECO:0000256" key="4">
    <source>
        <dbReference type="PROSITE-ProRule" id="PRU01161"/>
    </source>
</evidence>
<accession>A0A0C3A825</accession>
<dbReference type="Pfam" id="PF00931">
    <property type="entry name" value="NB-ARC"/>
    <property type="match status" value="1"/>
</dbReference>
<dbReference type="GO" id="GO:0046486">
    <property type="term" value="P:glycerolipid metabolic process"/>
    <property type="evidence" value="ECO:0007669"/>
    <property type="project" value="UniProtKB-ARBA"/>
</dbReference>
<dbReference type="GO" id="GO:0019369">
    <property type="term" value="P:arachidonate metabolic process"/>
    <property type="evidence" value="ECO:0007669"/>
    <property type="project" value="TreeGrafter"/>
</dbReference>
<keyword evidence="1" id="KW-0378">Hydrolase</keyword>
<keyword evidence="3" id="KW-0443">Lipid metabolism</keyword>
<dbReference type="STRING" id="933852.A0A0C3A825"/>
<evidence type="ECO:0000256" key="5">
    <source>
        <dbReference type="SAM" id="Phobius"/>
    </source>
</evidence>
<feature type="domain" description="PNPLA" evidence="6">
    <location>
        <begin position="17"/>
        <end position="216"/>
    </location>
</feature>
<keyword evidence="5" id="KW-0472">Membrane</keyword>
<dbReference type="SUPFAM" id="SSF52151">
    <property type="entry name" value="FabD/lysophospholipase-like"/>
    <property type="match status" value="1"/>
</dbReference>
<evidence type="ECO:0000259" key="6">
    <source>
        <dbReference type="PROSITE" id="PS51635"/>
    </source>
</evidence>
<organism evidence="7 8">
    <name type="scientific">Serendipita vermifera MAFF 305830</name>
    <dbReference type="NCBI Taxonomy" id="933852"/>
    <lineage>
        <taxon>Eukaryota</taxon>
        <taxon>Fungi</taxon>
        <taxon>Dikarya</taxon>
        <taxon>Basidiomycota</taxon>
        <taxon>Agaricomycotina</taxon>
        <taxon>Agaricomycetes</taxon>
        <taxon>Sebacinales</taxon>
        <taxon>Serendipitaceae</taxon>
        <taxon>Serendipita</taxon>
    </lineage>
</organism>
<reference evidence="8" key="2">
    <citation type="submission" date="2015-01" db="EMBL/GenBank/DDBJ databases">
        <title>Evolutionary Origins and Diversification of the Mycorrhizal Mutualists.</title>
        <authorList>
            <consortium name="DOE Joint Genome Institute"/>
            <consortium name="Mycorrhizal Genomics Consortium"/>
            <person name="Kohler A."/>
            <person name="Kuo A."/>
            <person name="Nagy L.G."/>
            <person name="Floudas D."/>
            <person name="Copeland A."/>
            <person name="Barry K.W."/>
            <person name="Cichocki N."/>
            <person name="Veneault-Fourrey C."/>
            <person name="LaButti K."/>
            <person name="Lindquist E.A."/>
            <person name="Lipzen A."/>
            <person name="Lundell T."/>
            <person name="Morin E."/>
            <person name="Murat C."/>
            <person name="Riley R."/>
            <person name="Ohm R."/>
            <person name="Sun H."/>
            <person name="Tunlid A."/>
            <person name="Henrissat B."/>
            <person name="Grigoriev I.V."/>
            <person name="Hibbett D.S."/>
            <person name="Martin F."/>
        </authorList>
    </citation>
    <scope>NUCLEOTIDE SEQUENCE [LARGE SCALE GENOMIC DNA]</scope>
    <source>
        <strain evidence="8">MAFF 305830</strain>
    </source>
</reference>
<evidence type="ECO:0000313" key="7">
    <source>
        <dbReference type="EMBL" id="KIM20775.1"/>
    </source>
</evidence>
<dbReference type="PROSITE" id="PS51635">
    <property type="entry name" value="PNPLA"/>
    <property type="match status" value="1"/>
</dbReference>
<dbReference type="GO" id="GO:0043531">
    <property type="term" value="F:ADP binding"/>
    <property type="evidence" value="ECO:0007669"/>
    <property type="project" value="InterPro"/>
</dbReference>
<dbReference type="Pfam" id="PF01734">
    <property type="entry name" value="Patatin"/>
    <property type="match status" value="1"/>
</dbReference>
<name>A0A0C3A825_SERVB</name>
<dbReference type="InterPro" id="IPR002182">
    <property type="entry name" value="NB-ARC"/>
</dbReference>
<keyword evidence="8" id="KW-1185">Reference proteome</keyword>
<feature type="transmembrane region" description="Helical" evidence="5">
    <location>
        <begin position="58"/>
        <end position="78"/>
    </location>
</feature>
<dbReference type="OrthoDB" id="630895at2759"/>
<keyword evidence="2" id="KW-0442">Lipid degradation</keyword>
<dbReference type="GO" id="GO:0016042">
    <property type="term" value="P:lipid catabolic process"/>
    <property type="evidence" value="ECO:0007669"/>
    <property type="project" value="UniProtKB-KW"/>
</dbReference>
<gene>
    <name evidence="7" type="ORF">M408DRAFT_30102</name>
</gene>
<keyword evidence="5" id="KW-1133">Transmembrane helix</keyword>
<dbReference type="Gene3D" id="3.40.50.300">
    <property type="entry name" value="P-loop containing nucleotide triphosphate hydrolases"/>
    <property type="match status" value="1"/>
</dbReference>
<dbReference type="AlphaFoldDB" id="A0A0C3A825"/>
<dbReference type="InterPro" id="IPR002641">
    <property type="entry name" value="PNPLA_dom"/>
</dbReference>
<proteinExistence type="predicted"/>
<evidence type="ECO:0000256" key="2">
    <source>
        <dbReference type="ARBA" id="ARBA00022963"/>
    </source>
</evidence>
<dbReference type="PANTHER" id="PTHR24185:SF1">
    <property type="entry name" value="CALCIUM-INDEPENDENT PHOSPHOLIPASE A2-GAMMA"/>
    <property type="match status" value="1"/>
</dbReference>
<dbReference type="SUPFAM" id="SSF52540">
    <property type="entry name" value="P-loop containing nucleoside triphosphate hydrolases"/>
    <property type="match status" value="1"/>
</dbReference>
<dbReference type="EMBL" id="KN824409">
    <property type="protein sequence ID" value="KIM20775.1"/>
    <property type="molecule type" value="Genomic_DNA"/>
</dbReference>
<feature type="non-terminal residue" evidence="7">
    <location>
        <position position="537"/>
    </location>
</feature>
<dbReference type="InterPro" id="IPR027417">
    <property type="entry name" value="P-loop_NTPase"/>
</dbReference>
<dbReference type="InterPro" id="IPR016035">
    <property type="entry name" value="Acyl_Trfase/lysoPLipase"/>
</dbReference>
<sequence>MATRSAERERLAGISLLSLDAGGPRAISQLEILKYIMDRLAKDTDNDGSQTIKRPCEVFAMIGGTGTGGLIAILLAVLKMTANEALETFIDLANKVFKNADSDPIKQTEKLKKVINDILAKHQVPVDTKLVPQNGPPPACGLYVPVVDKKNTGSPIILTNYVDRRELPASFTIAEAMLTTCASTPMFSPVKVVKDYSKAEYISADLGLCNPIREIIEGAHSVFGDETIIICALSIGCGNLGVNIAPDRPHASALVTFLKRIALDGERKAQDVASYMAKLALYHRVSVAYGMEISEDESWRTAEDIIAHTHTYLSDEEVARTVNRCISTLKDGIGSTTLEQLKYLGGGEVLAPELLELTPNYVERKIPTDFLENCLLDADGGIKGGSKRVIVTGMGGCGKTQLVRKFIEDHSDLFVSVFFVDGSSKETLKRDITEHVRALGGENSQMSFEESMKLLSLPVQGGERLLVMDNVDDPNLNIAAFLPRWKRGAVIITSRNVSHGQLSPMGHLQLDVMSVDESIELLVRGSGNIQLSGHHRE</sequence>
<evidence type="ECO:0000256" key="3">
    <source>
        <dbReference type="ARBA" id="ARBA00023098"/>
    </source>
</evidence>
<dbReference type="GO" id="GO:0016020">
    <property type="term" value="C:membrane"/>
    <property type="evidence" value="ECO:0007669"/>
    <property type="project" value="TreeGrafter"/>
</dbReference>
<dbReference type="GO" id="GO:0047499">
    <property type="term" value="F:calcium-independent phospholipase A2 activity"/>
    <property type="evidence" value="ECO:0007669"/>
    <property type="project" value="TreeGrafter"/>
</dbReference>
<reference evidence="7 8" key="1">
    <citation type="submission" date="2014-04" db="EMBL/GenBank/DDBJ databases">
        <authorList>
            <consortium name="DOE Joint Genome Institute"/>
            <person name="Kuo A."/>
            <person name="Zuccaro A."/>
            <person name="Kohler A."/>
            <person name="Nagy L.G."/>
            <person name="Floudas D."/>
            <person name="Copeland A."/>
            <person name="Barry K.W."/>
            <person name="Cichocki N."/>
            <person name="Veneault-Fourrey C."/>
            <person name="LaButti K."/>
            <person name="Lindquist E.A."/>
            <person name="Lipzen A."/>
            <person name="Lundell T."/>
            <person name="Morin E."/>
            <person name="Murat C."/>
            <person name="Sun H."/>
            <person name="Tunlid A."/>
            <person name="Henrissat B."/>
            <person name="Grigoriev I.V."/>
            <person name="Hibbett D.S."/>
            <person name="Martin F."/>
            <person name="Nordberg H.P."/>
            <person name="Cantor M.N."/>
            <person name="Hua S.X."/>
        </authorList>
    </citation>
    <scope>NUCLEOTIDE SEQUENCE [LARGE SCALE GENOMIC DNA]</scope>
    <source>
        <strain evidence="7 8">MAFF 305830</strain>
    </source>
</reference>
<dbReference type="HOGENOM" id="CLU_000288_144_5_1"/>
<dbReference type="Gene3D" id="3.40.1090.10">
    <property type="entry name" value="Cytosolic phospholipase A2 catalytic domain"/>
    <property type="match status" value="1"/>
</dbReference>
<comment type="caution">
    <text evidence="4">Lacks conserved residue(s) required for the propagation of feature annotation.</text>
</comment>
<evidence type="ECO:0000313" key="8">
    <source>
        <dbReference type="Proteomes" id="UP000054097"/>
    </source>
</evidence>
<keyword evidence="5" id="KW-0812">Transmembrane</keyword>
<protein>
    <recommendedName>
        <fullName evidence="6">PNPLA domain-containing protein</fullName>
    </recommendedName>
</protein>
<evidence type="ECO:0000256" key="1">
    <source>
        <dbReference type="ARBA" id="ARBA00022801"/>
    </source>
</evidence>
<dbReference type="Proteomes" id="UP000054097">
    <property type="component" value="Unassembled WGS sequence"/>
</dbReference>
<dbReference type="PANTHER" id="PTHR24185">
    <property type="entry name" value="CALCIUM-INDEPENDENT PHOSPHOLIPASE A2-GAMMA"/>
    <property type="match status" value="1"/>
</dbReference>